<dbReference type="Pfam" id="PF11309">
    <property type="entry name" value="DUF3112"/>
    <property type="match status" value="1"/>
</dbReference>
<reference evidence="3" key="1">
    <citation type="submission" date="2021-03" db="EMBL/GenBank/DDBJ databases">
        <title>Revisited historic fungal species revealed as producer of novel bioactive compounds through whole genome sequencing and comparative genomics.</title>
        <authorList>
            <person name="Vignolle G.A."/>
            <person name="Hochenegger N."/>
            <person name="Mach R.L."/>
            <person name="Mach-Aigner A.R."/>
            <person name="Javad Rahimi M."/>
            <person name="Salim K.A."/>
            <person name="Chan C.M."/>
            <person name="Lim L.B.L."/>
            <person name="Cai F."/>
            <person name="Druzhinina I.S."/>
            <person name="U'Ren J.M."/>
            <person name="Derntl C."/>
        </authorList>
    </citation>
    <scope>NUCLEOTIDE SEQUENCE</scope>
    <source>
        <strain evidence="3">TUCIM 5799</strain>
    </source>
</reference>
<accession>A0A9P9WJ90</accession>
<sequence>MSSLSSSTSAIIGGVPTVTLDVPISAVFLSLYLAGAILHISIFTTNRRRGHKFFMTWLLNVFCIIRVVTCSMRIAWATTPKNPSLAIAAQIFNNAGIIIVYIVNLIFSQRIFRAKKPQLGWNKALGLAFNAIYCLIVGTLIMGITVLVISINTTNVRTLQSIRDVTLASATFILVVAILPFIIVMVAYLKPTPCSQESFGTGSMAAKSLVVLSSTCLAIIIAGFKAGTSWQPARLAPDPAWYHSKPAFYCFNFVLEVIILAIFLLSRVDKRLHVPDHCKSPGDYSRLGPDKTEEGDKDQDYYRRKG</sequence>
<dbReference type="InterPro" id="IPR021460">
    <property type="entry name" value="DUF3112"/>
</dbReference>
<organism evidence="3 4">
    <name type="scientific">Neoarthrinium moseri</name>
    <dbReference type="NCBI Taxonomy" id="1658444"/>
    <lineage>
        <taxon>Eukaryota</taxon>
        <taxon>Fungi</taxon>
        <taxon>Dikarya</taxon>
        <taxon>Ascomycota</taxon>
        <taxon>Pezizomycotina</taxon>
        <taxon>Sordariomycetes</taxon>
        <taxon>Xylariomycetidae</taxon>
        <taxon>Amphisphaeriales</taxon>
        <taxon>Apiosporaceae</taxon>
        <taxon>Neoarthrinium</taxon>
    </lineage>
</organism>
<evidence type="ECO:0000313" key="4">
    <source>
        <dbReference type="Proteomes" id="UP000829685"/>
    </source>
</evidence>
<keyword evidence="2" id="KW-0472">Membrane</keyword>
<proteinExistence type="predicted"/>
<feature type="transmembrane region" description="Helical" evidence="2">
    <location>
        <begin position="246"/>
        <end position="265"/>
    </location>
</feature>
<name>A0A9P9WJ90_9PEZI</name>
<dbReference type="PANTHER" id="PTHR35184">
    <property type="entry name" value="YALI0C10208P"/>
    <property type="match status" value="1"/>
</dbReference>
<feature type="region of interest" description="Disordered" evidence="1">
    <location>
        <begin position="281"/>
        <end position="306"/>
    </location>
</feature>
<feature type="transmembrane region" description="Helical" evidence="2">
    <location>
        <begin position="24"/>
        <end position="45"/>
    </location>
</feature>
<comment type="caution">
    <text evidence="3">The sequence shown here is derived from an EMBL/GenBank/DDBJ whole genome shotgun (WGS) entry which is preliminary data.</text>
</comment>
<feature type="transmembrane region" description="Helical" evidence="2">
    <location>
        <begin position="169"/>
        <end position="189"/>
    </location>
</feature>
<evidence type="ECO:0000256" key="1">
    <source>
        <dbReference type="SAM" id="MobiDB-lite"/>
    </source>
</evidence>
<feature type="transmembrane region" description="Helical" evidence="2">
    <location>
        <begin position="209"/>
        <end position="226"/>
    </location>
</feature>
<gene>
    <name evidence="3" type="ORF">JX265_007701</name>
</gene>
<feature type="transmembrane region" description="Helical" evidence="2">
    <location>
        <begin position="85"/>
        <end position="107"/>
    </location>
</feature>
<dbReference type="Proteomes" id="UP000829685">
    <property type="component" value="Unassembled WGS sequence"/>
</dbReference>
<dbReference type="EMBL" id="JAFIMR010000020">
    <property type="protein sequence ID" value="KAI1866400.1"/>
    <property type="molecule type" value="Genomic_DNA"/>
</dbReference>
<feature type="transmembrane region" description="Helical" evidence="2">
    <location>
        <begin position="127"/>
        <end position="149"/>
    </location>
</feature>
<protein>
    <submittedName>
        <fullName evidence="3">Uncharacterized protein</fullName>
    </submittedName>
</protein>
<keyword evidence="2" id="KW-0812">Transmembrane</keyword>
<keyword evidence="4" id="KW-1185">Reference proteome</keyword>
<feature type="compositionally biased region" description="Basic and acidic residues" evidence="1">
    <location>
        <begin position="288"/>
        <end position="306"/>
    </location>
</feature>
<evidence type="ECO:0000313" key="3">
    <source>
        <dbReference type="EMBL" id="KAI1866400.1"/>
    </source>
</evidence>
<dbReference type="AlphaFoldDB" id="A0A9P9WJ90"/>
<feature type="transmembrane region" description="Helical" evidence="2">
    <location>
        <begin position="57"/>
        <end position="79"/>
    </location>
</feature>
<keyword evidence="2" id="KW-1133">Transmembrane helix</keyword>
<evidence type="ECO:0000256" key="2">
    <source>
        <dbReference type="SAM" id="Phobius"/>
    </source>
</evidence>
<dbReference type="PANTHER" id="PTHR35184:SF1">
    <property type="entry name" value="INTEGRAL MEMBRANE PROTEIN"/>
    <property type="match status" value="1"/>
</dbReference>